<feature type="transmembrane region" description="Helical" evidence="6">
    <location>
        <begin position="219"/>
        <end position="238"/>
    </location>
</feature>
<dbReference type="SUPFAM" id="SSF103473">
    <property type="entry name" value="MFS general substrate transporter"/>
    <property type="match status" value="1"/>
</dbReference>
<evidence type="ECO:0000256" key="2">
    <source>
        <dbReference type="ARBA" id="ARBA00022448"/>
    </source>
</evidence>
<dbReference type="AlphaFoldDB" id="A0AA38M8C8"/>
<accession>A0AA38M8C8</accession>
<evidence type="ECO:0000313" key="8">
    <source>
        <dbReference type="EMBL" id="KAJ3647285.1"/>
    </source>
</evidence>
<dbReference type="PANTHER" id="PTHR23504">
    <property type="entry name" value="MAJOR FACILITATOR SUPERFAMILY DOMAIN-CONTAINING PROTEIN 10"/>
    <property type="match status" value="1"/>
</dbReference>
<dbReference type="CDD" id="cd17390">
    <property type="entry name" value="MFS_MFSD9"/>
    <property type="match status" value="1"/>
</dbReference>
<keyword evidence="5 6" id="KW-0472">Membrane</keyword>
<comment type="caution">
    <text evidence="8">The sequence shown here is derived from an EMBL/GenBank/DDBJ whole genome shotgun (WGS) entry which is preliminary data.</text>
</comment>
<dbReference type="PROSITE" id="PS50850">
    <property type="entry name" value="MFS"/>
    <property type="match status" value="1"/>
</dbReference>
<dbReference type="EMBL" id="JALNTZ010000006">
    <property type="protein sequence ID" value="KAJ3647285.1"/>
    <property type="molecule type" value="Genomic_DNA"/>
</dbReference>
<keyword evidence="9" id="KW-1185">Reference proteome</keyword>
<name>A0AA38M8C8_9CUCU</name>
<feature type="domain" description="Major facilitator superfamily (MFS) profile" evidence="7">
    <location>
        <begin position="7"/>
        <end position="402"/>
    </location>
</feature>
<sequence>MVKQNRDLNLVYVISFMDLFAVGLTVPLFSNHLRELGASHFTIGLLNSLYSGLQVVSGPVVGSWSDVRDRKTVLIVTLFCCSVGYMLLGLTNSLVCVAVIRFILGVTKHTQSICKAIITDLLPVSQRASAFGKSTAFSSLGFIIGPTLGGHLSEMTNGFTYVCALTCLLFIINIVLTSVITNTKKARTQTPQNDSIVSRFRTEFTKSLTDMTDINWTSLWDVFFLRFIFGFAVTMYFSQQATYLREQFNLSQRHVGYTISYFSATGMASAFLLDSITGSFYKDDTSCLRRLTHCFLLMTLSLVSLYLAPNIQLFLVVLIPFSLSCTILRIVSMELMLKKATGDHRGSLSGTSNSIMSIARFVTPVTSGLVTDTFGGHVAMLFAAVPPLIGTVVSFKMKFKHGREIKKD</sequence>
<keyword evidence="4 6" id="KW-1133">Transmembrane helix</keyword>
<dbReference type="InterPro" id="IPR011701">
    <property type="entry name" value="MFS"/>
</dbReference>
<dbReference type="InterPro" id="IPR036259">
    <property type="entry name" value="MFS_trans_sf"/>
</dbReference>
<dbReference type="PRINTS" id="PR01035">
    <property type="entry name" value="TCRTETA"/>
</dbReference>
<feature type="transmembrane region" description="Helical" evidence="6">
    <location>
        <begin position="9"/>
        <end position="29"/>
    </location>
</feature>
<feature type="transmembrane region" description="Helical" evidence="6">
    <location>
        <begin position="41"/>
        <end position="61"/>
    </location>
</feature>
<organism evidence="8 9">
    <name type="scientific">Zophobas morio</name>
    <dbReference type="NCBI Taxonomy" id="2755281"/>
    <lineage>
        <taxon>Eukaryota</taxon>
        <taxon>Metazoa</taxon>
        <taxon>Ecdysozoa</taxon>
        <taxon>Arthropoda</taxon>
        <taxon>Hexapoda</taxon>
        <taxon>Insecta</taxon>
        <taxon>Pterygota</taxon>
        <taxon>Neoptera</taxon>
        <taxon>Endopterygota</taxon>
        <taxon>Coleoptera</taxon>
        <taxon>Polyphaga</taxon>
        <taxon>Cucujiformia</taxon>
        <taxon>Tenebrionidae</taxon>
        <taxon>Zophobas</taxon>
    </lineage>
</organism>
<comment type="subcellular location">
    <subcellularLocation>
        <location evidence="1">Membrane</location>
        <topology evidence="1">Multi-pass membrane protein</topology>
    </subcellularLocation>
</comment>
<dbReference type="PANTHER" id="PTHR23504:SF14">
    <property type="entry name" value="MAJOR FACILITATOR SUPERFAMILY DOMAIN-CONTAINING PROTEIN 9"/>
    <property type="match status" value="1"/>
</dbReference>
<evidence type="ECO:0000313" key="9">
    <source>
        <dbReference type="Proteomes" id="UP001168821"/>
    </source>
</evidence>
<evidence type="ECO:0000256" key="5">
    <source>
        <dbReference type="ARBA" id="ARBA00023136"/>
    </source>
</evidence>
<protein>
    <recommendedName>
        <fullName evidence="7">Major facilitator superfamily (MFS) profile domain-containing protein</fullName>
    </recommendedName>
</protein>
<feature type="transmembrane region" description="Helical" evidence="6">
    <location>
        <begin position="158"/>
        <end position="180"/>
    </location>
</feature>
<evidence type="ECO:0000256" key="4">
    <source>
        <dbReference type="ARBA" id="ARBA00022989"/>
    </source>
</evidence>
<dbReference type="GO" id="GO:0016020">
    <property type="term" value="C:membrane"/>
    <property type="evidence" value="ECO:0007669"/>
    <property type="project" value="UniProtKB-SubCell"/>
</dbReference>
<keyword evidence="3 6" id="KW-0812">Transmembrane</keyword>
<feature type="transmembrane region" description="Helical" evidence="6">
    <location>
        <begin position="73"/>
        <end position="103"/>
    </location>
</feature>
<dbReference type="Gene3D" id="1.20.1250.20">
    <property type="entry name" value="MFS general substrate transporter like domains"/>
    <property type="match status" value="1"/>
</dbReference>
<proteinExistence type="predicted"/>
<keyword evidence="2" id="KW-0813">Transport</keyword>
<dbReference type="Proteomes" id="UP001168821">
    <property type="component" value="Unassembled WGS sequence"/>
</dbReference>
<gene>
    <name evidence="8" type="ORF">Zmor_019171</name>
</gene>
<dbReference type="Pfam" id="PF07690">
    <property type="entry name" value="MFS_1"/>
    <property type="match status" value="1"/>
</dbReference>
<dbReference type="InterPro" id="IPR001958">
    <property type="entry name" value="Tet-R_TetA/multi-R_MdtG-like"/>
</dbReference>
<reference evidence="8" key="1">
    <citation type="journal article" date="2023" name="G3 (Bethesda)">
        <title>Whole genome assemblies of Zophobas morio and Tenebrio molitor.</title>
        <authorList>
            <person name="Kaur S."/>
            <person name="Stinson S.A."/>
            <person name="diCenzo G.C."/>
        </authorList>
    </citation>
    <scope>NUCLEOTIDE SEQUENCE</scope>
    <source>
        <strain evidence="8">QUZm001</strain>
    </source>
</reference>
<feature type="transmembrane region" description="Helical" evidence="6">
    <location>
        <begin position="258"/>
        <end position="276"/>
    </location>
</feature>
<evidence type="ECO:0000259" key="7">
    <source>
        <dbReference type="PROSITE" id="PS50850"/>
    </source>
</evidence>
<dbReference type="InterPro" id="IPR020846">
    <property type="entry name" value="MFS_dom"/>
</dbReference>
<feature type="transmembrane region" description="Helical" evidence="6">
    <location>
        <begin position="377"/>
        <end position="397"/>
    </location>
</feature>
<evidence type="ECO:0000256" key="3">
    <source>
        <dbReference type="ARBA" id="ARBA00022692"/>
    </source>
</evidence>
<evidence type="ECO:0000256" key="1">
    <source>
        <dbReference type="ARBA" id="ARBA00004141"/>
    </source>
</evidence>
<evidence type="ECO:0000256" key="6">
    <source>
        <dbReference type="SAM" id="Phobius"/>
    </source>
</evidence>
<dbReference type="GO" id="GO:0022857">
    <property type="term" value="F:transmembrane transporter activity"/>
    <property type="evidence" value="ECO:0007669"/>
    <property type="project" value="InterPro"/>
</dbReference>
<feature type="transmembrane region" description="Helical" evidence="6">
    <location>
        <begin position="288"/>
        <end position="307"/>
    </location>
</feature>